<protein>
    <recommendedName>
        <fullName evidence="2">Protein FAM136A</fullName>
    </recommendedName>
</protein>
<dbReference type="ExpressionAtlas" id="A0A2I3NG19">
    <property type="expression patterns" value="baseline"/>
</dbReference>
<evidence type="ECO:0000256" key="3">
    <source>
        <dbReference type="SAM" id="MobiDB-lite"/>
    </source>
</evidence>
<dbReference type="PANTHER" id="PTHR21096:SF0">
    <property type="entry name" value="PROTEIN FAM136A"/>
    <property type="match status" value="1"/>
</dbReference>
<organism evidence="4 5">
    <name type="scientific">Papio anubis</name>
    <name type="common">Olive baboon</name>
    <dbReference type="NCBI Taxonomy" id="9555"/>
    <lineage>
        <taxon>Eukaryota</taxon>
        <taxon>Metazoa</taxon>
        <taxon>Chordata</taxon>
        <taxon>Craniata</taxon>
        <taxon>Vertebrata</taxon>
        <taxon>Euteleostomi</taxon>
        <taxon>Mammalia</taxon>
        <taxon>Eutheria</taxon>
        <taxon>Euarchontoglires</taxon>
        <taxon>Primates</taxon>
        <taxon>Haplorrhini</taxon>
        <taxon>Catarrhini</taxon>
        <taxon>Cercopithecidae</taxon>
        <taxon>Cercopithecinae</taxon>
        <taxon>Papio</taxon>
    </lineage>
</organism>
<dbReference type="AlphaFoldDB" id="A0A2I3NG19"/>
<dbReference type="GeneTree" id="ENSGT00390000006707"/>
<dbReference type="Bgee" id="ENSPANG00000007488">
    <property type="expression patterns" value="Expressed in postnatal subventricular zone and 65 other cell types or tissues"/>
</dbReference>
<accession>A0A2I3NG19</accession>
<evidence type="ECO:0000313" key="4">
    <source>
        <dbReference type="Ensembl" id="ENSPANP00000046928.1"/>
    </source>
</evidence>
<evidence type="ECO:0000256" key="2">
    <source>
        <dbReference type="ARBA" id="ARBA00017657"/>
    </source>
</evidence>
<reference evidence="4" key="2">
    <citation type="submission" date="2025-08" db="UniProtKB">
        <authorList>
            <consortium name="Ensembl"/>
        </authorList>
    </citation>
    <scope>IDENTIFICATION</scope>
</reference>
<proteinExistence type="inferred from homology"/>
<gene>
    <name evidence="4" type="primary">FAM136A</name>
</gene>
<reference evidence="4 5" key="1">
    <citation type="submission" date="2012-03" db="EMBL/GenBank/DDBJ databases">
        <title>Whole Genome Assembly of Papio anubis.</title>
        <authorList>
            <person name="Liu Y.L."/>
            <person name="Abraham K.A."/>
            <person name="Akbar H.A."/>
            <person name="Ali S.A."/>
            <person name="Anosike U.A."/>
            <person name="Aqrawi P.A."/>
            <person name="Arias F.A."/>
            <person name="Attaway T.A."/>
            <person name="Awwad R.A."/>
            <person name="Babu C.B."/>
            <person name="Bandaranaike D.B."/>
            <person name="Battles P.B."/>
            <person name="Bell A.B."/>
            <person name="Beltran B.B."/>
            <person name="Berhane-Mersha D.B."/>
            <person name="Bess C.B."/>
            <person name="Bickham C.B."/>
            <person name="Bolden T.B."/>
            <person name="Carter K.C."/>
            <person name="Chau D.C."/>
            <person name="Chavez A.C."/>
            <person name="Clerc-Blankenburg K.C."/>
            <person name="Coyle M.C."/>
            <person name="Dao M.D."/>
            <person name="Davila M.L.D."/>
            <person name="Davy-Carroll L.D."/>
            <person name="Denson S.D."/>
            <person name="Dinh H.D."/>
            <person name="Fernandez S.F."/>
            <person name="Fernando P.F."/>
            <person name="Forbes L.F."/>
            <person name="Francis C.F."/>
            <person name="Francisco L.F."/>
            <person name="Fu Q.F."/>
            <person name="Garcia-Iii R.G."/>
            <person name="Garrett T.G."/>
            <person name="Gross S.G."/>
            <person name="Gubbala S.G."/>
            <person name="Hirani K.H."/>
            <person name="Hogues M.H."/>
            <person name="Hollins B.H."/>
            <person name="Jackson L.J."/>
            <person name="Javaid M.J."/>
            <person name="Jhangiani S.J."/>
            <person name="Johnson A.J."/>
            <person name="Johnson B.J."/>
            <person name="Jones J.J."/>
            <person name="Joshi V.J."/>
            <person name="Kalu J.K."/>
            <person name="Khan N.K."/>
            <person name="Korchina V.K."/>
            <person name="Kovar C.K."/>
            <person name="Lago L.L."/>
            <person name="Lara F.L."/>
            <person name="Le T.-K.L."/>
            <person name="Lee S.L."/>
            <person name="Legall-Iii F.L."/>
            <person name="Lemon S.L."/>
            <person name="Liu J.L."/>
            <person name="Liu Y.-S.L."/>
            <person name="Liyanage D.L."/>
            <person name="Lopez J.L."/>
            <person name="Lorensuhewa L.L."/>
            <person name="Mata R.M."/>
            <person name="Mathew T.M."/>
            <person name="Mercado C.M."/>
            <person name="Mercado I.M."/>
            <person name="Morales K.M."/>
            <person name="Morgan M.M."/>
            <person name="Munidasa M.M."/>
            <person name="Ngo D.N."/>
            <person name="Nguyen L.N."/>
            <person name="Nguyen T.N."/>
            <person name="Nguyen N.N."/>
            <person name="Obregon M.O."/>
            <person name="Okwuonu G.O."/>
            <person name="Ongeri F.O."/>
            <person name="Onwere C.O."/>
            <person name="Osifeso I.O."/>
            <person name="Parra A.P."/>
            <person name="Patil S.P."/>
            <person name="Perez A.P."/>
            <person name="Perez Y.P."/>
            <person name="Pham C.P."/>
            <person name="Pu L.-L.P."/>
            <person name="Puazo M.P."/>
            <person name="Quiroz J.Q."/>
            <person name="Rouhana J.R."/>
            <person name="Ruiz M.R."/>
            <person name="Ruiz S.-J.R."/>
            <person name="Saada N.S."/>
            <person name="Santibanez J.S."/>
            <person name="Scheel M.S."/>
            <person name="Schneider B.S."/>
            <person name="Simmons D.S."/>
            <person name="Sisson I.S."/>
            <person name="Tang L.-Y.T."/>
            <person name="Thornton R.T."/>
            <person name="Tisius J.T."/>
            <person name="Toledanes G.T."/>
            <person name="Trejos Z.T."/>
            <person name="Usmani K.U."/>
            <person name="Varghese R.V."/>
            <person name="Vattathil S.V."/>
            <person name="Vee V.V."/>
            <person name="Walker D.W."/>
            <person name="Weissenberger G.W."/>
            <person name="White C.W."/>
            <person name="Williams A.W."/>
            <person name="Woodworth J.W."/>
            <person name="Wright R.W."/>
            <person name="Zhu Y.Z."/>
            <person name="Han Y.H."/>
            <person name="Newsham I.N."/>
            <person name="Nazareth L.N."/>
            <person name="Worley K.W."/>
            <person name="Muzny D.M."/>
            <person name="Rogers J.R."/>
            <person name="Gibbs R.G."/>
        </authorList>
    </citation>
    <scope>NUCLEOTIDE SEQUENCE [LARGE SCALE GENOMIC DNA]</scope>
</reference>
<keyword evidence="5" id="KW-1185">Reference proteome</keyword>
<dbReference type="GO" id="GO:0005737">
    <property type="term" value="C:cytoplasm"/>
    <property type="evidence" value="ECO:0007669"/>
    <property type="project" value="TreeGrafter"/>
</dbReference>
<sequence length="245" mass="26889">MAELQQLRVQEAVDSMVKSLERENIRKMQVARLGPNRDPLLSGWVPGPSLSHHATPGTAAASPETGCGRPWGRRGGLGQDFGSFGRSDEIRVPSPCARLFSAPSSPGQERPQRQVGSPWWQALAPPPSPLTRPLPQGLMFRCSASCCEDSQASMKQVHQCIERCHVPLAQAQALVTSELEKFQDRLARCTMHCNDKAKDSIDAGSKELQVKQQLDSCVTKCVDDHMHLIPTMTKKMKEALLSIGK</sequence>
<dbReference type="PANTHER" id="PTHR21096">
    <property type="entry name" value="PROTEIN FAM136A"/>
    <property type="match status" value="1"/>
</dbReference>
<dbReference type="Ensembl" id="ENSPANT00000058467.2">
    <property type="protein sequence ID" value="ENSPANP00000046928.1"/>
    <property type="gene ID" value="ENSPANG00000007488.3"/>
</dbReference>
<comment type="similarity">
    <text evidence="1">Belongs to the FAM136 family.</text>
</comment>
<dbReference type="InterPro" id="IPR008560">
    <property type="entry name" value="DUF842_euk"/>
</dbReference>
<dbReference type="Proteomes" id="UP000028761">
    <property type="component" value="Chromosome 14"/>
</dbReference>
<dbReference type="Pfam" id="PF05811">
    <property type="entry name" value="DUF842"/>
    <property type="match status" value="1"/>
</dbReference>
<evidence type="ECO:0000256" key="1">
    <source>
        <dbReference type="ARBA" id="ARBA00009952"/>
    </source>
</evidence>
<name>A0A2I3NG19_PAPAN</name>
<evidence type="ECO:0000313" key="5">
    <source>
        <dbReference type="Proteomes" id="UP000028761"/>
    </source>
</evidence>
<feature type="region of interest" description="Disordered" evidence="3">
    <location>
        <begin position="46"/>
        <end position="73"/>
    </location>
</feature>
<reference evidence="4" key="3">
    <citation type="submission" date="2025-09" db="UniProtKB">
        <authorList>
            <consortium name="Ensembl"/>
        </authorList>
    </citation>
    <scope>IDENTIFICATION</scope>
</reference>